<dbReference type="InterPro" id="IPR009057">
    <property type="entry name" value="Homeodomain-like_sf"/>
</dbReference>
<dbReference type="PANTHER" id="PTHR43280">
    <property type="entry name" value="ARAC-FAMILY TRANSCRIPTIONAL REGULATOR"/>
    <property type="match status" value="1"/>
</dbReference>
<protein>
    <submittedName>
        <fullName evidence="5">Helix-turn-helix domain-containing protein</fullName>
    </submittedName>
</protein>
<dbReference type="PROSITE" id="PS01124">
    <property type="entry name" value="HTH_ARAC_FAMILY_2"/>
    <property type="match status" value="1"/>
</dbReference>
<evidence type="ECO:0000313" key="6">
    <source>
        <dbReference type="Proteomes" id="UP000636110"/>
    </source>
</evidence>
<dbReference type="InterPro" id="IPR018060">
    <property type="entry name" value="HTH_AraC"/>
</dbReference>
<dbReference type="Gene3D" id="1.10.10.60">
    <property type="entry name" value="Homeodomain-like"/>
    <property type="match status" value="1"/>
</dbReference>
<sequence>MNKSESLKDYYDLLKTHRPEITVPSFEMVSDIGHFGIFKRSAYCHVNPTPYNRRDFYKISLIIGHGVLHYPNEKIEVNGRALLFTNPNIPYAWESTSASQSGYFCLFTENFIHKRNESLRESLLWRIQDCPVILITEEQEETFKKIMLKMMEEMEGEYVHKYDLLRNYIHLIVHEALKVRPASTIFKENNASVRLTSLFLELLERQFPIGSSDHVLELRTAHDFAHKLSVHVNHLNHSVKEVTGRTTSDHVSRRIATEAVALLKHTEWNVAQIAYCLGFEYPANFNIFFKKHMQCTPKSFR</sequence>
<dbReference type="SMART" id="SM00342">
    <property type="entry name" value="HTH_ARAC"/>
    <property type="match status" value="1"/>
</dbReference>
<keyword evidence="2" id="KW-0238">DNA-binding</keyword>
<proteinExistence type="predicted"/>
<dbReference type="PANTHER" id="PTHR43280:SF32">
    <property type="entry name" value="TRANSCRIPTIONAL REGULATORY PROTEIN"/>
    <property type="match status" value="1"/>
</dbReference>
<dbReference type="Pfam" id="PF12833">
    <property type="entry name" value="HTH_18"/>
    <property type="match status" value="1"/>
</dbReference>
<gene>
    <name evidence="5" type="ORF">GM920_16020</name>
</gene>
<keyword evidence="6" id="KW-1185">Reference proteome</keyword>
<evidence type="ECO:0000259" key="4">
    <source>
        <dbReference type="PROSITE" id="PS01124"/>
    </source>
</evidence>
<evidence type="ECO:0000313" key="5">
    <source>
        <dbReference type="EMBL" id="MBB2150405.1"/>
    </source>
</evidence>
<keyword evidence="3" id="KW-0804">Transcription</keyword>
<dbReference type="EMBL" id="WNXC01000006">
    <property type="protein sequence ID" value="MBB2150405.1"/>
    <property type="molecule type" value="Genomic_DNA"/>
</dbReference>
<dbReference type="SUPFAM" id="SSF46689">
    <property type="entry name" value="Homeodomain-like"/>
    <property type="match status" value="1"/>
</dbReference>
<keyword evidence="1" id="KW-0805">Transcription regulation</keyword>
<evidence type="ECO:0000256" key="3">
    <source>
        <dbReference type="ARBA" id="ARBA00023163"/>
    </source>
</evidence>
<dbReference type="Proteomes" id="UP000636110">
    <property type="component" value="Unassembled WGS sequence"/>
</dbReference>
<evidence type="ECO:0000256" key="2">
    <source>
        <dbReference type="ARBA" id="ARBA00023125"/>
    </source>
</evidence>
<evidence type="ECO:0000256" key="1">
    <source>
        <dbReference type="ARBA" id="ARBA00023015"/>
    </source>
</evidence>
<comment type="caution">
    <text evidence="5">The sequence shown here is derived from an EMBL/GenBank/DDBJ whole genome shotgun (WGS) entry which is preliminary data.</text>
</comment>
<organism evidence="5 6">
    <name type="scientific">Pedobacter gandavensis</name>
    <dbReference type="NCBI Taxonomy" id="2679963"/>
    <lineage>
        <taxon>Bacteria</taxon>
        <taxon>Pseudomonadati</taxon>
        <taxon>Bacteroidota</taxon>
        <taxon>Sphingobacteriia</taxon>
        <taxon>Sphingobacteriales</taxon>
        <taxon>Sphingobacteriaceae</taxon>
        <taxon>Pedobacter</taxon>
    </lineage>
</organism>
<feature type="domain" description="HTH araC/xylS-type" evidence="4">
    <location>
        <begin position="193"/>
        <end position="301"/>
    </location>
</feature>
<reference evidence="5 6" key="1">
    <citation type="submission" date="2019-11" db="EMBL/GenBank/DDBJ databases">
        <title>Description of Pedobacter sp. LMG 31462T.</title>
        <authorList>
            <person name="Carlier A."/>
            <person name="Qi S."/>
            <person name="Vandamme P."/>
        </authorList>
    </citation>
    <scope>NUCLEOTIDE SEQUENCE [LARGE SCALE GENOMIC DNA]</scope>
    <source>
        <strain evidence="5 6">LMG 31462</strain>
    </source>
</reference>
<accession>A0ABR6EYQ2</accession>
<name>A0ABR6EYQ2_9SPHI</name>